<evidence type="ECO:0000256" key="3">
    <source>
        <dbReference type="ARBA" id="ARBA00022448"/>
    </source>
</evidence>
<dbReference type="Gene3D" id="3.40.50.1980">
    <property type="entry name" value="Nitrogenase molybdenum iron protein domain"/>
    <property type="match status" value="2"/>
</dbReference>
<evidence type="ECO:0000256" key="2">
    <source>
        <dbReference type="ARBA" id="ARBA00008814"/>
    </source>
</evidence>
<dbReference type="PANTHER" id="PTHR30532">
    <property type="entry name" value="IRON III DICITRATE-BINDING PERIPLASMIC PROTEIN"/>
    <property type="match status" value="1"/>
</dbReference>
<dbReference type="PROSITE" id="PS50983">
    <property type="entry name" value="FE_B12_PBP"/>
    <property type="match status" value="1"/>
</dbReference>
<evidence type="ECO:0000313" key="7">
    <source>
        <dbReference type="EMBL" id="MFC7330367.1"/>
    </source>
</evidence>
<organism evidence="7 8">
    <name type="scientific">Marinactinospora rubrisoli</name>
    <dbReference type="NCBI Taxonomy" id="2715399"/>
    <lineage>
        <taxon>Bacteria</taxon>
        <taxon>Bacillati</taxon>
        <taxon>Actinomycetota</taxon>
        <taxon>Actinomycetes</taxon>
        <taxon>Streptosporangiales</taxon>
        <taxon>Nocardiopsidaceae</taxon>
        <taxon>Marinactinospora</taxon>
    </lineage>
</organism>
<dbReference type="EMBL" id="JBHTBH010000011">
    <property type="protein sequence ID" value="MFC7330367.1"/>
    <property type="molecule type" value="Genomic_DNA"/>
</dbReference>
<comment type="subcellular location">
    <subcellularLocation>
        <location evidence="1">Cell envelope</location>
    </subcellularLocation>
</comment>
<sequence>MKRTIERLGAGRPARAARVRAGVGRRELLAGAGSVLLLGAAGCAGGPEDTGEASGTGRRIEHKHGTTEVAGRPSRVVTVGLTEQDYVLALGGTLVGVREWFGGYDGALWPWAREVLGDAAVPEVLPVDELNFEQIAALEPDLVLGVNSGLTQEEYDLLSNIAPTVAQPAGLPDYGAPWQDIARIVGRALDREDEAEALVADIEERFEQVRAEHPEFDGATGLLATFIDEAAFVYAEGPAPGFLTQLGLQLPEAAAELFTGENREPVEISLEQLEVLNSDVLLVGLYGDGERLARRPVVRDLDVAREGRMLTMPEMSDVNGALSFGSVLSLPFALDELVPRLADLIDGDPETEAAAVE</sequence>
<keyword evidence="4" id="KW-0732">Signal</keyword>
<dbReference type="InterPro" id="IPR006311">
    <property type="entry name" value="TAT_signal"/>
</dbReference>
<comment type="similarity">
    <text evidence="2">Belongs to the bacterial solute-binding protein 8 family.</text>
</comment>
<dbReference type="InterPro" id="IPR051313">
    <property type="entry name" value="Bact_iron-sidero_bind"/>
</dbReference>
<proteinExistence type="inferred from homology"/>
<evidence type="ECO:0000259" key="6">
    <source>
        <dbReference type="PROSITE" id="PS50983"/>
    </source>
</evidence>
<protein>
    <submittedName>
        <fullName evidence="7">ABC transporter substrate-binding protein</fullName>
    </submittedName>
</protein>
<dbReference type="PROSITE" id="PS51318">
    <property type="entry name" value="TAT"/>
    <property type="match status" value="1"/>
</dbReference>
<evidence type="ECO:0000256" key="1">
    <source>
        <dbReference type="ARBA" id="ARBA00004196"/>
    </source>
</evidence>
<accession>A0ABW2KK66</accession>
<dbReference type="Pfam" id="PF01497">
    <property type="entry name" value="Peripla_BP_2"/>
    <property type="match status" value="1"/>
</dbReference>
<dbReference type="RefSeq" id="WP_379873008.1">
    <property type="nucleotide sequence ID" value="NZ_JBHTBH010000011.1"/>
</dbReference>
<comment type="caution">
    <text evidence="7">The sequence shown here is derived from an EMBL/GenBank/DDBJ whole genome shotgun (WGS) entry which is preliminary data.</text>
</comment>
<keyword evidence="3" id="KW-0813">Transport</keyword>
<gene>
    <name evidence="7" type="ORF">ACFQRF_21805</name>
</gene>
<dbReference type="InterPro" id="IPR002491">
    <property type="entry name" value="ABC_transptr_periplasmic_BD"/>
</dbReference>
<feature type="region of interest" description="Disordered" evidence="5">
    <location>
        <begin position="46"/>
        <end position="67"/>
    </location>
</feature>
<name>A0ABW2KK66_9ACTN</name>
<dbReference type="PANTHER" id="PTHR30532:SF24">
    <property type="entry name" value="FERRIC ENTEROBACTIN-BINDING PERIPLASMIC PROTEIN FEPB"/>
    <property type="match status" value="1"/>
</dbReference>
<dbReference type="SUPFAM" id="SSF53807">
    <property type="entry name" value="Helical backbone' metal receptor"/>
    <property type="match status" value="1"/>
</dbReference>
<reference evidence="8" key="1">
    <citation type="journal article" date="2019" name="Int. J. Syst. Evol. Microbiol.">
        <title>The Global Catalogue of Microorganisms (GCM) 10K type strain sequencing project: providing services to taxonomists for standard genome sequencing and annotation.</title>
        <authorList>
            <consortium name="The Broad Institute Genomics Platform"/>
            <consortium name="The Broad Institute Genome Sequencing Center for Infectious Disease"/>
            <person name="Wu L."/>
            <person name="Ma J."/>
        </authorList>
    </citation>
    <scope>NUCLEOTIDE SEQUENCE [LARGE SCALE GENOMIC DNA]</scope>
    <source>
        <strain evidence="8">CGMCC 4.7382</strain>
    </source>
</reference>
<feature type="domain" description="Fe/B12 periplasmic-binding" evidence="6">
    <location>
        <begin position="75"/>
        <end position="345"/>
    </location>
</feature>
<dbReference type="Proteomes" id="UP001596540">
    <property type="component" value="Unassembled WGS sequence"/>
</dbReference>
<evidence type="ECO:0000313" key="8">
    <source>
        <dbReference type="Proteomes" id="UP001596540"/>
    </source>
</evidence>
<evidence type="ECO:0000256" key="4">
    <source>
        <dbReference type="ARBA" id="ARBA00022729"/>
    </source>
</evidence>
<evidence type="ECO:0000256" key="5">
    <source>
        <dbReference type="SAM" id="MobiDB-lite"/>
    </source>
</evidence>
<keyword evidence="8" id="KW-1185">Reference proteome</keyword>
<dbReference type="CDD" id="cd01146">
    <property type="entry name" value="FhuD"/>
    <property type="match status" value="1"/>
</dbReference>